<dbReference type="PANTHER" id="PTHR24421">
    <property type="entry name" value="NITRATE/NITRITE SENSOR PROTEIN NARX-RELATED"/>
    <property type="match status" value="1"/>
</dbReference>
<dbReference type="GO" id="GO:0046983">
    <property type="term" value="F:protein dimerization activity"/>
    <property type="evidence" value="ECO:0007669"/>
    <property type="project" value="UniProtKB-UniRule"/>
</dbReference>
<evidence type="ECO:0000259" key="25">
    <source>
        <dbReference type="PROSITE" id="PS50885"/>
    </source>
</evidence>
<dbReference type="GO" id="GO:0005737">
    <property type="term" value="C:cytoplasm"/>
    <property type="evidence" value="ECO:0007669"/>
    <property type="project" value="UniProtKB-SubCell"/>
</dbReference>
<sequence length="619" mass="68361">MRWRGQLSFKFLLLGLSLLLLALVSIGMTMWVTRQLDGGAAAVNEAGRLRMQAWRLVSARQGGRSEDEIQQLVAQMNASIELLHRGDKTRPLFVPWNDPARASFAELSQSWQMLQPHWQAAPAADPQALTQLADRFVREVERLVSAIEGTMTRLTAILNLFQFFMMGLAVVAAVFTLYVGYLYVIDPLQRLRAGLRQVEQGDFDVRLDEQAPDEFGEVAAGFNHMTGRLRSLYGGLEAKVRDKTRDLEAQRARLAALYEVSNFLTEADTLEALAQGFAQKMRRLANADAVAVRWSDEASQRYLMLASDCLPQELVEEERCLVPGTCACGQPMANARTRVIPIIPADDMLLGGCIKAGYSSLISVPIRLQQRVLGELDLFYRGAASLTTEEQGLFDTLAGHLANAVENLRTEALVREAAVSEERAMIARELHDSIAQSLAFMKIQLSLLRAAVLRGDREQMLQSVNELDAGVKEGLQDVRELLVHFRTRGHSDDIEQALRSTLNKFEHQSGLKAHLALSGHGVALHSDVQLQVLHVVQEALSNIRKHAQASEVWVQVVKGPPWTFSVRDNGRGFDAASVNAAGTSFGLQIMRERAAGIGAEVRLESTPGQGTEVVLTLPQ</sequence>
<evidence type="ECO:0000256" key="7">
    <source>
        <dbReference type="ARBA" id="ARBA00022490"/>
    </source>
</evidence>
<keyword evidence="12" id="KW-0479">Metal-binding</keyword>
<dbReference type="SMART" id="SM00065">
    <property type="entry name" value="GAF"/>
    <property type="match status" value="1"/>
</dbReference>
<dbReference type="InterPro" id="IPR016380">
    <property type="entry name" value="Sig_transdc_His_kin_NarX/NarQ"/>
</dbReference>
<evidence type="ECO:0000256" key="18">
    <source>
        <dbReference type="ARBA" id="ARBA00023012"/>
    </source>
</evidence>
<evidence type="ECO:0000256" key="12">
    <source>
        <dbReference type="ARBA" id="ARBA00022723"/>
    </source>
</evidence>
<feature type="domain" description="Histidine kinase" evidence="24">
    <location>
        <begin position="425"/>
        <end position="619"/>
    </location>
</feature>
<dbReference type="CDD" id="cd16917">
    <property type="entry name" value="HATPase_UhpB-NarQ-NarX-like"/>
    <property type="match status" value="1"/>
</dbReference>
<dbReference type="GO" id="GO:0005524">
    <property type="term" value="F:ATP binding"/>
    <property type="evidence" value="ECO:0007669"/>
    <property type="project" value="UniProtKB-UniRule"/>
</dbReference>
<dbReference type="CDD" id="cd06225">
    <property type="entry name" value="HAMP"/>
    <property type="match status" value="1"/>
</dbReference>
<comment type="caution">
    <text evidence="26">The sequence shown here is derived from an EMBL/GenBank/DDBJ whole genome shotgun (WGS) entry which is preliminary data.</text>
</comment>
<evidence type="ECO:0000256" key="16">
    <source>
        <dbReference type="ARBA" id="ARBA00022989"/>
    </source>
</evidence>
<evidence type="ECO:0000256" key="15">
    <source>
        <dbReference type="ARBA" id="ARBA00022840"/>
    </source>
</evidence>
<evidence type="ECO:0000259" key="24">
    <source>
        <dbReference type="PROSITE" id="PS50109"/>
    </source>
</evidence>
<dbReference type="Pfam" id="PF01590">
    <property type="entry name" value="GAF"/>
    <property type="match status" value="1"/>
</dbReference>
<evidence type="ECO:0000256" key="20">
    <source>
        <dbReference type="ARBA" id="ARBA00023136"/>
    </source>
</evidence>
<dbReference type="InterPro" id="IPR004358">
    <property type="entry name" value="Sig_transdc_His_kin-like_C"/>
</dbReference>
<keyword evidence="6" id="KW-0004">4Fe-4S</keyword>
<dbReference type="PRINTS" id="PR00344">
    <property type="entry name" value="BCTRLSENSOR"/>
</dbReference>
<dbReference type="PROSITE" id="PS50109">
    <property type="entry name" value="HIS_KIN"/>
    <property type="match status" value="1"/>
</dbReference>
<keyword evidence="27" id="KW-1185">Reference proteome</keyword>
<proteinExistence type="predicted"/>
<name>A0A2S9KBK1_9BURK</name>
<keyword evidence="18 22" id="KW-0902">Two-component regulatory system</keyword>
<dbReference type="SMART" id="SM00304">
    <property type="entry name" value="HAMP"/>
    <property type="match status" value="1"/>
</dbReference>
<evidence type="ECO:0000313" key="27">
    <source>
        <dbReference type="Proteomes" id="UP000238326"/>
    </source>
</evidence>
<dbReference type="InterPro" id="IPR005467">
    <property type="entry name" value="His_kinase_dom"/>
</dbReference>
<accession>A0A2S9KBK1</accession>
<dbReference type="InterPro" id="IPR011712">
    <property type="entry name" value="Sig_transdc_His_kin_sub3_dim/P"/>
</dbReference>
<dbReference type="Pfam" id="PF02518">
    <property type="entry name" value="HATPase_c"/>
    <property type="match status" value="1"/>
</dbReference>
<dbReference type="Gene3D" id="1.10.8.500">
    <property type="entry name" value="HAMP domain in histidine kinase"/>
    <property type="match status" value="1"/>
</dbReference>
<dbReference type="GO" id="GO:0046872">
    <property type="term" value="F:metal ion binding"/>
    <property type="evidence" value="ECO:0007669"/>
    <property type="project" value="UniProtKB-KW"/>
</dbReference>
<dbReference type="RefSeq" id="WP_105730654.1">
    <property type="nucleotide sequence ID" value="NZ_PVLR01000045.1"/>
</dbReference>
<keyword evidence="17" id="KW-0408">Iron</keyword>
<evidence type="ECO:0000256" key="5">
    <source>
        <dbReference type="ARBA" id="ARBA00022475"/>
    </source>
</evidence>
<dbReference type="PROSITE" id="PS50885">
    <property type="entry name" value="HAMP"/>
    <property type="match status" value="1"/>
</dbReference>
<keyword evidence="8 22" id="KW-0997">Cell inner membrane</keyword>
<reference evidence="26 27" key="1">
    <citation type="submission" date="2018-03" db="EMBL/GenBank/DDBJ databases">
        <title>Comparative genomics illustrates the genes involved in a hyperalkaliphilic mechanisms of Serpentinomonas isolated from highly-alkaline calcium-rich serpentinized springs.</title>
        <authorList>
            <person name="Suzuki S."/>
            <person name="Ishii S."/>
            <person name="Walworth N."/>
            <person name="Bird L."/>
            <person name="Kuenen J.G."/>
            <person name="Nealson K.H."/>
        </authorList>
    </citation>
    <scope>NUCLEOTIDE SEQUENCE [LARGE SCALE GENOMIC DNA]</scope>
    <source>
        <strain evidence="26 27">83</strain>
    </source>
</reference>
<evidence type="ECO:0000313" key="26">
    <source>
        <dbReference type="EMBL" id="PRD67794.1"/>
    </source>
</evidence>
<evidence type="ECO:0000256" key="19">
    <source>
        <dbReference type="ARBA" id="ARBA00023014"/>
    </source>
</evidence>
<dbReference type="Proteomes" id="UP000238326">
    <property type="component" value="Unassembled WGS sequence"/>
</dbReference>
<dbReference type="Gene3D" id="1.20.5.1930">
    <property type="match status" value="1"/>
</dbReference>
<evidence type="ECO:0000256" key="17">
    <source>
        <dbReference type="ARBA" id="ARBA00023004"/>
    </source>
</evidence>
<dbReference type="SUPFAM" id="SSF55874">
    <property type="entry name" value="ATPase domain of HSP90 chaperone/DNA topoisomerase II/histidine kinase"/>
    <property type="match status" value="1"/>
</dbReference>
<dbReference type="EC" id="2.7.13.3" evidence="22"/>
<dbReference type="GO" id="GO:0051539">
    <property type="term" value="F:4 iron, 4 sulfur cluster binding"/>
    <property type="evidence" value="ECO:0007669"/>
    <property type="project" value="UniProtKB-KW"/>
</dbReference>
<keyword evidence="10 22" id="KW-0808">Transferase</keyword>
<evidence type="ECO:0000256" key="3">
    <source>
        <dbReference type="ARBA" id="ARBA00004429"/>
    </source>
</evidence>
<evidence type="ECO:0000256" key="6">
    <source>
        <dbReference type="ARBA" id="ARBA00022485"/>
    </source>
</evidence>
<keyword evidence="9" id="KW-0597">Phosphoprotein</keyword>
<evidence type="ECO:0000256" key="22">
    <source>
        <dbReference type="PIRNR" id="PIRNR003167"/>
    </source>
</evidence>
<dbReference type="OrthoDB" id="9811306at2"/>
<feature type="transmembrane region" description="Helical" evidence="23">
    <location>
        <begin position="160"/>
        <end position="184"/>
    </location>
</feature>
<keyword evidence="13 22" id="KW-0547">Nucleotide-binding</keyword>
<organism evidence="26 27">
    <name type="scientific">Malikia spinosa</name>
    <dbReference type="NCBI Taxonomy" id="86180"/>
    <lineage>
        <taxon>Bacteria</taxon>
        <taxon>Pseudomonadati</taxon>
        <taxon>Pseudomonadota</taxon>
        <taxon>Betaproteobacteria</taxon>
        <taxon>Burkholderiales</taxon>
        <taxon>Comamonadaceae</taxon>
        <taxon>Malikia</taxon>
    </lineage>
</organism>
<dbReference type="InterPro" id="IPR003594">
    <property type="entry name" value="HATPase_dom"/>
</dbReference>
<dbReference type="SUPFAM" id="SSF158472">
    <property type="entry name" value="HAMP domain-like"/>
    <property type="match status" value="1"/>
</dbReference>
<evidence type="ECO:0000256" key="23">
    <source>
        <dbReference type="SAM" id="Phobius"/>
    </source>
</evidence>
<dbReference type="Pfam" id="PF13675">
    <property type="entry name" value="PilJ"/>
    <property type="match status" value="1"/>
</dbReference>
<comment type="cofactor">
    <cofactor evidence="2">
        <name>[4Fe-4S] cluster</name>
        <dbReference type="ChEBI" id="CHEBI:49883"/>
    </cofactor>
</comment>
<keyword evidence="20 22" id="KW-0472">Membrane</keyword>
<dbReference type="InterPro" id="IPR050482">
    <property type="entry name" value="Sensor_HK_TwoCompSys"/>
</dbReference>
<evidence type="ECO:0000256" key="13">
    <source>
        <dbReference type="ARBA" id="ARBA00022741"/>
    </source>
</evidence>
<keyword evidence="16 23" id="KW-1133">Transmembrane helix</keyword>
<dbReference type="InterPro" id="IPR003018">
    <property type="entry name" value="GAF"/>
</dbReference>
<evidence type="ECO:0000256" key="1">
    <source>
        <dbReference type="ARBA" id="ARBA00000085"/>
    </source>
</evidence>
<dbReference type="Gene3D" id="3.30.450.40">
    <property type="match status" value="1"/>
</dbReference>
<keyword evidence="19" id="KW-0411">Iron-sulfur</keyword>
<dbReference type="EMBL" id="PVLR01000045">
    <property type="protein sequence ID" value="PRD67794.1"/>
    <property type="molecule type" value="Genomic_DNA"/>
</dbReference>
<dbReference type="SMART" id="SM00387">
    <property type="entry name" value="HATPase_c"/>
    <property type="match status" value="1"/>
</dbReference>
<dbReference type="GO" id="GO:0005886">
    <property type="term" value="C:plasma membrane"/>
    <property type="evidence" value="ECO:0007669"/>
    <property type="project" value="UniProtKB-SubCell"/>
</dbReference>
<evidence type="ECO:0000256" key="9">
    <source>
        <dbReference type="ARBA" id="ARBA00022553"/>
    </source>
</evidence>
<dbReference type="SUPFAM" id="SSF55781">
    <property type="entry name" value="GAF domain-like"/>
    <property type="match status" value="1"/>
</dbReference>
<dbReference type="AlphaFoldDB" id="A0A2S9KBK1"/>
<comment type="function">
    <text evidence="21">Member of the two-component regulatory system NreB/NreC involved in the control of dissimilatory nitrate/nitrite reduction in response to oxygen. NreB functions as a direct oxygen sensor histidine kinase which is autophosphorylated, in the absence of oxygen, probably at the conserved histidine residue, and transfers its phosphate group probably to a conserved aspartate residue of NreC. NreB/NreC activates the expression of the nitrate (narGHJI) and nitrite (nir) reductase operons, as well as the putative nitrate transporter gene narT.</text>
</comment>
<dbReference type="InterPro" id="IPR029016">
    <property type="entry name" value="GAF-like_dom_sf"/>
</dbReference>
<keyword evidence="7" id="KW-0963">Cytoplasm</keyword>
<gene>
    <name evidence="26" type="ORF">C6P61_14560</name>
</gene>
<keyword evidence="14 22" id="KW-0418">Kinase</keyword>
<dbReference type="Gene3D" id="1.20.120.960">
    <property type="entry name" value="Histidine kinase NarX, sensor domain"/>
    <property type="match status" value="1"/>
</dbReference>
<evidence type="ECO:0000256" key="10">
    <source>
        <dbReference type="ARBA" id="ARBA00022679"/>
    </source>
</evidence>
<comment type="catalytic activity">
    <reaction evidence="1 22">
        <text>ATP + protein L-histidine = ADP + protein N-phospho-L-histidine.</text>
        <dbReference type="EC" id="2.7.13.3"/>
    </reaction>
</comment>
<feature type="domain" description="HAMP" evidence="25">
    <location>
        <begin position="182"/>
        <end position="234"/>
    </location>
</feature>
<dbReference type="InterPro" id="IPR029095">
    <property type="entry name" value="NarX-like_N"/>
</dbReference>
<evidence type="ECO:0000256" key="21">
    <source>
        <dbReference type="ARBA" id="ARBA00024827"/>
    </source>
</evidence>
<protein>
    <recommendedName>
        <fullName evidence="22">Sensor protein</fullName>
        <ecNumber evidence="22">2.7.13.3</ecNumber>
    </recommendedName>
</protein>
<dbReference type="Gene3D" id="3.30.565.10">
    <property type="entry name" value="Histidine kinase-like ATPase, C-terminal domain"/>
    <property type="match status" value="1"/>
</dbReference>
<dbReference type="PIRSF" id="PIRSF003167">
    <property type="entry name" value="STHK_NarX/NarQ"/>
    <property type="match status" value="1"/>
</dbReference>
<evidence type="ECO:0000256" key="4">
    <source>
        <dbReference type="ARBA" id="ARBA00004496"/>
    </source>
</evidence>
<dbReference type="Pfam" id="PF07730">
    <property type="entry name" value="HisKA_3"/>
    <property type="match status" value="1"/>
</dbReference>
<keyword evidence="11 23" id="KW-0812">Transmembrane</keyword>
<dbReference type="GO" id="GO:0000155">
    <property type="term" value="F:phosphorelay sensor kinase activity"/>
    <property type="evidence" value="ECO:0007669"/>
    <property type="project" value="UniProtKB-UniRule"/>
</dbReference>
<dbReference type="Pfam" id="PF00672">
    <property type="entry name" value="HAMP"/>
    <property type="match status" value="1"/>
</dbReference>
<keyword evidence="5 22" id="KW-1003">Cell membrane</keyword>
<keyword evidence="15 22" id="KW-0067">ATP-binding</keyword>
<dbReference type="InterPro" id="IPR003660">
    <property type="entry name" value="HAMP_dom"/>
</dbReference>
<evidence type="ECO:0000256" key="2">
    <source>
        <dbReference type="ARBA" id="ARBA00001966"/>
    </source>
</evidence>
<evidence type="ECO:0000256" key="8">
    <source>
        <dbReference type="ARBA" id="ARBA00022519"/>
    </source>
</evidence>
<dbReference type="PANTHER" id="PTHR24421:SF10">
    <property type="entry name" value="NITRATE_NITRITE SENSOR PROTEIN NARQ"/>
    <property type="match status" value="1"/>
</dbReference>
<evidence type="ECO:0000256" key="11">
    <source>
        <dbReference type="ARBA" id="ARBA00022692"/>
    </source>
</evidence>
<dbReference type="InterPro" id="IPR036890">
    <property type="entry name" value="HATPase_C_sf"/>
</dbReference>
<evidence type="ECO:0000256" key="14">
    <source>
        <dbReference type="ARBA" id="ARBA00022777"/>
    </source>
</evidence>
<dbReference type="InterPro" id="IPR042295">
    <property type="entry name" value="NarX-like_N_sf"/>
</dbReference>
<comment type="subcellular location">
    <subcellularLocation>
        <location evidence="3">Cell inner membrane</location>
        <topology evidence="3">Multi-pass membrane protein</topology>
    </subcellularLocation>
    <subcellularLocation>
        <location evidence="4">Cytoplasm</location>
    </subcellularLocation>
</comment>